<evidence type="ECO:0000313" key="5">
    <source>
        <dbReference type="Proteomes" id="UP000199005"/>
    </source>
</evidence>
<accession>A0A1H6SNN3</accession>
<evidence type="ECO:0000313" key="4">
    <source>
        <dbReference type="EMBL" id="SEQ81926.1"/>
    </source>
</evidence>
<name>A0A1H6SNN3_9GAMM</name>
<evidence type="ECO:0000256" key="1">
    <source>
        <dbReference type="SAM" id="MobiDB-lite"/>
    </source>
</evidence>
<dbReference type="Proteomes" id="UP000199250">
    <property type="component" value="Unassembled WGS sequence"/>
</dbReference>
<organism evidence="2 6">
    <name type="scientific">Azotobacter beijerinckii</name>
    <dbReference type="NCBI Taxonomy" id="170623"/>
    <lineage>
        <taxon>Bacteria</taxon>
        <taxon>Pseudomonadati</taxon>
        <taxon>Pseudomonadota</taxon>
        <taxon>Gammaproteobacteria</taxon>
        <taxon>Pseudomonadales</taxon>
        <taxon>Pseudomonadaceae</taxon>
        <taxon>Azotobacter</taxon>
    </lineage>
</organism>
<evidence type="ECO:0000313" key="7">
    <source>
        <dbReference type="Proteomes" id="UP000199267"/>
    </source>
</evidence>
<proteinExistence type="predicted"/>
<dbReference type="EMBL" id="FNYO01000016">
    <property type="protein sequence ID" value="SEI70228.1"/>
    <property type="molecule type" value="Genomic_DNA"/>
</dbReference>
<reference evidence="5 6" key="1">
    <citation type="submission" date="2016-10" db="EMBL/GenBank/DDBJ databases">
        <authorList>
            <person name="de Groot N.N."/>
        </authorList>
    </citation>
    <scope>NUCLEOTIDE SEQUENCE [LARGE SCALE GENOMIC DNA]</scope>
    <source>
        <strain evidence="3 5">DSM 1041</strain>
        <strain evidence="2 6">DSM 373</strain>
        <strain evidence="4 7">DSM 378</strain>
    </source>
</reference>
<dbReference type="Proteomes" id="UP000199005">
    <property type="component" value="Unassembled WGS sequence"/>
</dbReference>
<gene>
    <name evidence="2" type="ORF">SAMN04244572_01191</name>
    <name evidence="4" type="ORF">SAMN04244573_02309</name>
    <name evidence="3" type="ORF">SAMN04244579_01698</name>
</gene>
<protein>
    <submittedName>
        <fullName evidence="2">Uncharacterized protein</fullName>
    </submittedName>
</protein>
<evidence type="ECO:0000313" key="6">
    <source>
        <dbReference type="Proteomes" id="UP000199250"/>
    </source>
</evidence>
<sequence>MGWHSIFGTKGGHAVLVMGMACCWLLLNAVAAEGERTDVTGTPAKLQKTKGLIHVSADVLGADGDRQWAPNPQWGVPASAEVAGQLVGDTHRPTDHPAQQPAARFRGTPVWRF</sequence>
<dbReference type="EMBL" id="FOFJ01000019">
    <property type="protein sequence ID" value="SEQ81926.1"/>
    <property type="molecule type" value="Genomic_DNA"/>
</dbReference>
<feature type="region of interest" description="Disordered" evidence="1">
    <location>
        <begin position="88"/>
        <end position="107"/>
    </location>
</feature>
<dbReference type="Proteomes" id="UP000199267">
    <property type="component" value="Unassembled WGS sequence"/>
</dbReference>
<evidence type="ECO:0000313" key="3">
    <source>
        <dbReference type="EMBL" id="SEI70228.1"/>
    </source>
</evidence>
<dbReference type="EMBL" id="FNYQ01000014">
    <property type="protein sequence ID" value="SEI65202.1"/>
    <property type="molecule type" value="Genomic_DNA"/>
</dbReference>
<dbReference type="AlphaFoldDB" id="A0A1H6SNN3"/>
<evidence type="ECO:0000313" key="2">
    <source>
        <dbReference type="EMBL" id="SEI65202.1"/>
    </source>
</evidence>